<protein>
    <recommendedName>
        <fullName evidence="1">WW domain-containing protein</fullName>
    </recommendedName>
</protein>
<dbReference type="AlphaFoldDB" id="A0AAV1IB50"/>
<dbReference type="InterPro" id="IPR036020">
    <property type="entry name" value="WW_dom_sf"/>
</dbReference>
<proteinExistence type="predicted"/>
<dbReference type="CDD" id="cd00201">
    <property type="entry name" value="WW"/>
    <property type="match status" value="1"/>
</dbReference>
<evidence type="ECO:0000259" key="1">
    <source>
        <dbReference type="PROSITE" id="PS50020"/>
    </source>
</evidence>
<dbReference type="SMART" id="SM00456">
    <property type="entry name" value="WW"/>
    <property type="match status" value="1"/>
</dbReference>
<accession>A0AAV1IB50</accession>
<dbReference type="Gene3D" id="2.20.70.10">
    <property type="match status" value="1"/>
</dbReference>
<dbReference type="EMBL" id="CAUYUE010000008">
    <property type="protein sequence ID" value="CAK0783447.1"/>
    <property type="molecule type" value="Genomic_DNA"/>
</dbReference>
<dbReference type="Pfam" id="PF00397">
    <property type="entry name" value="WW"/>
    <property type="match status" value="1"/>
</dbReference>
<gene>
    <name evidence="2" type="ORF">CVIRNUC_006646</name>
</gene>
<keyword evidence="3" id="KW-1185">Reference proteome</keyword>
<dbReference type="Proteomes" id="UP001314263">
    <property type="component" value="Unassembled WGS sequence"/>
</dbReference>
<organism evidence="2 3">
    <name type="scientific">Coccomyxa viridis</name>
    <dbReference type="NCBI Taxonomy" id="1274662"/>
    <lineage>
        <taxon>Eukaryota</taxon>
        <taxon>Viridiplantae</taxon>
        <taxon>Chlorophyta</taxon>
        <taxon>core chlorophytes</taxon>
        <taxon>Trebouxiophyceae</taxon>
        <taxon>Trebouxiophyceae incertae sedis</taxon>
        <taxon>Coccomyxaceae</taxon>
        <taxon>Coccomyxa</taxon>
    </lineage>
</organism>
<comment type="caution">
    <text evidence="2">The sequence shown here is derived from an EMBL/GenBank/DDBJ whole genome shotgun (WGS) entry which is preliminary data.</text>
</comment>
<reference evidence="2 3" key="1">
    <citation type="submission" date="2023-10" db="EMBL/GenBank/DDBJ databases">
        <authorList>
            <person name="Maclean D."/>
            <person name="Macfadyen A."/>
        </authorList>
    </citation>
    <scope>NUCLEOTIDE SEQUENCE [LARGE SCALE GENOMIC DNA]</scope>
</reference>
<dbReference type="PROSITE" id="PS50020">
    <property type="entry name" value="WW_DOMAIN_2"/>
    <property type="match status" value="1"/>
</dbReference>
<feature type="domain" description="WW" evidence="1">
    <location>
        <begin position="102"/>
        <end position="135"/>
    </location>
</feature>
<dbReference type="SUPFAM" id="SSF51045">
    <property type="entry name" value="WW domain"/>
    <property type="match status" value="1"/>
</dbReference>
<evidence type="ECO:0000313" key="3">
    <source>
        <dbReference type="Proteomes" id="UP001314263"/>
    </source>
</evidence>
<evidence type="ECO:0000313" key="2">
    <source>
        <dbReference type="EMBL" id="CAK0783447.1"/>
    </source>
</evidence>
<dbReference type="InterPro" id="IPR001202">
    <property type="entry name" value="WW_dom"/>
</dbReference>
<sequence length="140" mass="15213">MSAIFVFLQLGHQAINCTNGTINWKQIYGEESFKLKAPIYPSDYDAVKKAKTVDVDKFTKLAQEWRTAHADAAMPVPGVVAVKKAPAENGAPASATPAAAEAPLPEGWAATKDAQGRTYFWHKTTKKVQWDRPTAATPIS</sequence>
<name>A0AAV1IB50_9CHLO</name>